<dbReference type="Proteomes" id="UP000241472">
    <property type="component" value="Chromosome"/>
</dbReference>
<accession>A0AAD0HUM8</accession>
<dbReference type="KEGG" id="fpei:C4N17_06415"/>
<dbReference type="RefSeq" id="WP_008793218.1">
    <property type="nucleotide sequence ID" value="NZ_CABKNO010000001.1"/>
</dbReference>
<gene>
    <name evidence="1" type="ORF">C4N17_06415</name>
</gene>
<name>A0AAD0HUM8_9FUSO</name>
<dbReference type="EMBL" id="CP028108">
    <property type="protein sequence ID" value="AVQ25361.1"/>
    <property type="molecule type" value="Genomic_DNA"/>
</dbReference>
<reference evidence="1 2" key="1">
    <citation type="submission" date="2018-03" db="EMBL/GenBank/DDBJ databases">
        <title>Complete Fusobacterium genomes using hybrid Minion sequencing.</title>
        <authorList>
            <person name="Slade D.J."/>
            <person name="Lahmers K."/>
        </authorList>
    </citation>
    <scope>NUCLEOTIDE SEQUENCE [LARGE SCALE GENOMIC DNA]</scope>
    <source>
        <strain evidence="1 2">2_1_31</strain>
    </source>
</reference>
<organism evidence="1 2">
    <name type="scientific">Fusobacterium periodonticum</name>
    <dbReference type="NCBI Taxonomy" id="860"/>
    <lineage>
        <taxon>Bacteria</taxon>
        <taxon>Fusobacteriati</taxon>
        <taxon>Fusobacteriota</taxon>
        <taxon>Fusobacteriia</taxon>
        <taxon>Fusobacteriales</taxon>
        <taxon>Fusobacteriaceae</taxon>
        <taxon>Fusobacterium</taxon>
    </lineage>
</organism>
<evidence type="ECO:0000313" key="2">
    <source>
        <dbReference type="Proteomes" id="UP000241472"/>
    </source>
</evidence>
<protein>
    <submittedName>
        <fullName evidence="1">Uncharacterized protein</fullName>
    </submittedName>
</protein>
<proteinExistence type="predicted"/>
<dbReference type="AlphaFoldDB" id="A0AAD0HUM8"/>
<sequence length="176" mass="20824">MKKIIFLFVVIFILTNCTSIKVWNNYYPVIIGQNEKEINETIELHGNVQNNSDLNSYLNYISLFERKETTNKGIKFLEPEIIIEGEQKYKIKNQEKSSNLEILSQGIKINSDTFTIYIGKVRLKDGRIINLPPIKFKRYISVYKINKFLDTLNQDTREDLFSGTIDEYREWKKKNK</sequence>
<evidence type="ECO:0000313" key="1">
    <source>
        <dbReference type="EMBL" id="AVQ25361.1"/>
    </source>
</evidence>